<reference evidence="1" key="1">
    <citation type="submission" date="2020-02" db="EMBL/GenBank/DDBJ databases">
        <authorList>
            <person name="Meier V. D."/>
        </authorList>
    </citation>
    <scope>NUCLEOTIDE SEQUENCE</scope>
    <source>
        <strain evidence="1">AVDCRST_MAG93</strain>
    </source>
</reference>
<organism evidence="1">
    <name type="scientific">uncultured Chloroflexia bacterium</name>
    <dbReference type="NCBI Taxonomy" id="1672391"/>
    <lineage>
        <taxon>Bacteria</taxon>
        <taxon>Bacillati</taxon>
        <taxon>Chloroflexota</taxon>
        <taxon>Chloroflexia</taxon>
        <taxon>environmental samples</taxon>
    </lineage>
</organism>
<name>A0A6J4KPK4_9CHLR</name>
<evidence type="ECO:0000313" key="1">
    <source>
        <dbReference type="EMBL" id="CAA9310595.1"/>
    </source>
</evidence>
<sequence length="287" mass="31743">MPRRTNDFQGLMYLIQSQLAPTGAQVTESELLTDEAIDSDREINILISDPTDGLPPQTIAIECRDRKRKADIEWIDEIIDKYSKIRVRRVVAVSRSGFTENAFKKAEDAGIDSLLLGEALAADWGTAVKNVTAALLRSRLVTRMSTELRFDDTPNPVLLEKQPKLLGAMILQADGSPLGPVENLAASMFEGPEMQEALAANARRLTKQEPYLFAELTYELPARAYLVTGSGQLRSLRQVMVLARCRTEDLKIVLEHRSPGQARVAFGSADTFGYRFHAAASQKPEGP</sequence>
<gene>
    <name evidence="1" type="ORF">AVDCRST_MAG93-5198</name>
</gene>
<proteinExistence type="predicted"/>
<dbReference type="SUPFAM" id="SSF52980">
    <property type="entry name" value="Restriction endonuclease-like"/>
    <property type="match status" value="1"/>
</dbReference>
<accession>A0A6J4KPK4</accession>
<dbReference type="InterPro" id="IPR011335">
    <property type="entry name" value="Restrct_endonuc-II-like"/>
</dbReference>
<evidence type="ECO:0008006" key="2">
    <source>
        <dbReference type="Google" id="ProtNLM"/>
    </source>
</evidence>
<dbReference type="EMBL" id="CADCTR010001749">
    <property type="protein sequence ID" value="CAA9310595.1"/>
    <property type="molecule type" value="Genomic_DNA"/>
</dbReference>
<protein>
    <recommendedName>
        <fullName evidence="2">Restriction endonuclease type IV Mrr domain-containing protein</fullName>
    </recommendedName>
</protein>
<dbReference type="AlphaFoldDB" id="A0A6J4KPK4"/>